<dbReference type="AlphaFoldDB" id="A0A4P8IR35"/>
<name>A0A4P8IR35_9BURK</name>
<dbReference type="Gene3D" id="3.10.129.10">
    <property type="entry name" value="Hotdog Thioesterase"/>
    <property type="match status" value="1"/>
</dbReference>
<evidence type="ECO:0000313" key="2">
    <source>
        <dbReference type="Proteomes" id="UP000298656"/>
    </source>
</evidence>
<reference evidence="1 2" key="1">
    <citation type="submission" date="2019-05" db="EMBL/GenBank/DDBJ databases">
        <title>Burkholderia sp. DHOD12, isolated from subtropical forest soil.</title>
        <authorList>
            <person name="Gao Z.-H."/>
            <person name="Qiu L.-H."/>
        </authorList>
    </citation>
    <scope>NUCLEOTIDE SEQUENCE [LARGE SCALE GENOMIC DNA]</scope>
    <source>
        <strain evidence="1 2">DHOD12</strain>
    </source>
</reference>
<dbReference type="SUPFAM" id="SSF54637">
    <property type="entry name" value="Thioesterase/thiol ester dehydrase-isomerase"/>
    <property type="match status" value="1"/>
</dbReference>
<organism evidence="1 2">
    <name type="scientific">Trinickia violacea</name>
    <dbReference type="NCBI Taxonomy" id="2571746"/>
    <lineage>
        <taxon>Bacteria</taxon>
        <taxon>Pseudomonadati</taxon>
        <taxon>Pseudomonadota</taxon>
        <taxon>Betaproteobacteria</taxon>
        <taxon>Burkholderiales</taxon>
        <taxon>Burkholderiaceae</taxon>
        <taxon>Trinickia</taxon>
    </lineage>
</organism>
<protein>
    <submittedName>
        <fullName evidence="1">Beta-hydroxyacyl-ACP dehydratase</fullName>
    </submittedName>
</protein>
<dbReference type="KEGG" id="tvl:FAZ95_16405"/>
<dbReference type="Pfam" id="PF22817">
    <property type="entry name" value="ApeP-like"/>
    <property type="match status" value="1"/>
</dbReference>
<keyword evidence="2" id="KW-1185">Reference proteome</keyword>
<sequence>MSTTMEHAQNWADTVFPPIEEVLPHRGTMLLTDEVLACGDTSVTVRARVDAGAWYADANGAMPAWIGVELMAQAIAAHVGLVAMRAGGKARPGVLLGSSKYEALTPAFARDTQLDVHAAELLRSAEGHGAYQCTIDSAEGQRLAQAVIKVFQPTDFQAFIEGKSQ</sequence>
<dbReference type="InterPro" id="IPR029069">
    <property type="entry name" value="HotDog_dom_sf"/>
</dbReference>
<gene>
    <name evidence="1" type="ORF">FAZ95_16405</name>
</gene>
<dbReference type="Proteomes" id="UP000298656">
    <property type="component" value="Chromosome 1"/>
</dbReference>
<dbReference type="PIRSF" id="PIRSF020565">
    <property type="entry name" value="3Ho_Ac_ACP_DH_prd"/>
    <property type="match status" value="1"/>
</dbReference>
<dbReference type="EMBL" id="CP040077">
    <property type="protein sequence ID" value="QCP50601.1"/>
    <property type="molecule type" value="Genomic_DNA"/>
</dbReference>
<evidence type="ECO:0000313" key="1">
    <source>
        <dbReference type="EMBL" id="QCP50601.1"/>
    </source>
</evidence>
<dbReference type="OrthoDB" id="9800188at2"/>
<dbReference type="CDD" id="cd01289">
    <property type="entry name" value="FabA_like"/>
    <property type="match status" value="1"/>
</dbReference>
<proteinExistence type="predicted"/>
<accession>A0A4P8IR35</accession>
<dbReference type="InterPro" id="IPR016776">
    <property type="entry name" value="ApeP-like_dehydratase"/>
</dbReference>
<dbReference type="RefSeq" id="WP_137333414.1">
    <property type="nucleotide sequence ID" value="NZ_CP040077.1"/>
</dbReference>